<dbReference type="EMBL" id="JBHTJL010000009">
    <property type="protein sequence ID" value="MFD1062726.1"/>
    <property type="molecule type" value="Genomic_DNA"/>
</dbReference>
<keyword evidence="2" id="KW-1185">Reference proteome</keyword>
<organism evidence="1 2">
    <name type="scientific">Winogradskyella litorisediminis</name>
    <dbReference type="NCBI Taxonomy" id="1156618"/>
    <lineage>
        <taxon>Bacteria</taxon>
        <taxon>Pseudomonadati</taxon>
        <taxon>Bacteroidota</taxon>
        <taxon>Flavobacteriia</taxon>
        <taxon>Flavobacteriales</taxon>
        <taxon>Flavobacteriaceae</taxon>
        <taxon>Winogradskyella</taxon>
    </lineage>
</organism>
<evidence type="ECO:0000313" key="1">
    <source>
        <dbReference type="EMBL" id="MFD1062726.1"/>
    </source>
</evidence>
<name>A0ABW3N903_9FLAO</name>
<evidence type="ECO:0000313" key="2">
    <source>
        <dbReference type="Proteomes" id="UP001597013"/>
    </source>
</evidence>
<evidence type="ECO:0008006" key="3">
    <source>
        <dbReference type="Google" id="ProtNLM"/>
    </source>
</evidence>
<proteinExistence type="predicted"/>
<dbReference type="PROSITE" id="PS51257">
    <property type="entry name" value="PROKAR_LIPOPROTEIN"/>
    <property type="match status" value="1"/>
</dbReference>
<comment type="caution">
    <text evidence="1">The sequence shown here is derived from an EMBL/GenBank/DDBJ whole genome shotgun (WGS) entry which is preliminary data.</text>
</comment>
<accession>A0ABW3N903</accession>
<sequence length="138" mass="15642">MKKIITLILCFSFLLSCKNDKTETIEAENTVSKSYDQNDGYVTIKGDFIYDKSQNAAVIQSANNQIYGVVIDDNMKALNEKVLPFKKEATDMIPVTVRAKRIAKPEGEEGWPFRLEIKETIKVEAPNPEQNDVIKIEN</sequence>
<dbReference type="Proteomes" id="UP001597013">
    <property type="component" value="Unassembled WGS sequence"/>
</dbReference>
<dbReference type="RefSeq" id="WP_386128849.1">
    <property type="nucleotide sequence ID" value="NZ_JBHTJL010000009.1"/>
</dbReference>
<reference evidence="2" key="1">
    <citation type="journal article" date="2019" name="Int. J. Syst. Evol. Microbiol.">
        <title>The Global Catalogue of Microorganisms (GCM) 10K type strain sequencing project: providing services to taxonomists for standard genome sequencing and annotation.</title>
        <authorList>
            <consortium name="The Broad Institute Genomics Platform"/>
            <consortium name="The Broad Institute Genome Sequencing Center for Infectious Disease"/>
            <person name="Wu L."/>
            <person name="Ma J."/>
        </authorList>
    </citation>
    <scope>NUCLEOTIDE SEQUENCE [LARGE SCALE GENOMIC DNA]</scope>
    <source>
        <strain evidence="2">CCUG 62215</strain>
    </source>
</reference>
<protein>
    <recommendedName>
        <fullName evidence="3">Lipoprotein</fullName>
    </recommendedName>
</protein>
<gene>
    <name evidence="1" type="ORF">ACFQ1Q_05665</name>
</gene>